<accession>A0A2R6XQA8</accession>
<sequence length="97" mass="11227">MDSVETESREAAAEVRSDQPRQVSFKNLLEGGENEIYQETYGGRYRHESKSRCCRCRIGRHLHILSRAGRTKEASLTDARKQNTRSFTSTRRLLVRP</sequence>
<keyword evidence="3" id="KW-1185">Reference proteome</keyword>
<feature type="compositionally biased region" description="Basic and acidic residues" evidence="1">
    <location>
        <begin position="72"/>
        <end position="81"/>
    </location>
</feature>
<dbReference type="EMBL" id="KZ772678">
    <property type="protein sequence ID" value="PTQ48297.1"/>
    <property type="molecule type" value="Genomic_DNA"/>
</dbReference>
<organism evidence="2 3">
    <name type="scientific">Marchantia polymorpha</name>
    <name type="common">Common liverwort</name>
    <name type="synonym">Marchantia aquatica</name>
    <dbReference type="NCBI Taxonomy" id="3197"/>
    <lineage>
        <taxon>Eukaryota</taxon>
        <taxon>Viridiplantae</taxon>
        <taxon>Streptophyta</taxon>
        <taxon>Embryophyta</taxon>
        <taxon>Marchantiophyta</taxon>
        <taxon>Marchantiopsida</taxon>
        <taxon>Marchantiidae</taxon>
        <taxon>Marchantiales</taxon>
        <taxon>Marchantiaceae</taxon>
        <taxon>Marchantia</taxon>
    </lineage>
</organism>
<feature type="region of interest" description="Disordered" evidence="1">
    <location>
        <begin position="72"/>
        <end position="97"/>
    </location>
</feature>
<name>A0A2R6XQA8_MARPO</name>
<dbReference type="AlphaFoldDB" id="A0A2R6XQA8"/>
<evidence type="ECO:0000313" key="3">
    <source>
        <dbReference type="Proteomes" id="UP000244005"/>
    </source>
</evidence>
<protein>
    <submittedName>
        <fullName evidence="2">Uncharacterized protein</fullName>
    </submittedName>
</protein>
<evidence type="ECO:0000256" key="1">
    <source>
        <dbReference type="SAM" id="MobiDB-lite"/>
    </source>
</evidence>
<proteinExistence type="predicted"/>
<evidence type="ECO:0000313" key="2">
    <source>
        <dbReference type="EMBL" id="PTQ48297.1"/>
    </source>
</evidence>
<reference evidence="3" key="1">
    <citation type="journal article" date="2017" name="Cell">
        <title>Insights into land plant evolution garnered from the Marchantia polymorpha genome.</title>
        <authorList>
            <person name="Bowman J.L."/>
            <person name="Kohchi T."/>
            <person name="Yamato K.T."/>
            <person name="Jenkins J."/>
            <person name="Shu S."/>
            <person name="Ishizaki K."/>
            <person name="Yamaoka S."/>
            <person name="Nishihama R."/>
            <person name="Nakamura Y."/>
            <person name="Berger F."/>
            <person name="Adam C."/>
            <person name="Aki S.S."/>
            <person name="Althoff F."/>
            <person name="Araki T."/>
            <person name="Arteaga-Vazquez M.A."/>
            <person name="Balasubrmanian S."/>
            <person name="Barry K."/>
            <person name="Bauer D."/>
            <person name="Boehm C.R."/>
            <person name="Briginshaw L."/>
            <person name="Caballero-Perez J."/>
            <person name="Catarino B."/>
            <person name="Chen F."/>
            <person name="Chiyoda S."/>
            <person name="Chovatia M."/>
            <person name="Davies K.M."/>
            <person name="Delmans M."/>
            <person name="Demura T."/>
            <person name="Dierschke T."/>
            <person name="Dolan L."/>
            <person name="Dorantes-Acosta A.E."/>
            <person name="Eklund D.M."/>
            <person name="Florent S.N."/>
            <person name="Flores-Sandoval E."/>
            <person name="Fujiyama A."/>
            <person name="Fukuzawa H."/>
            <person name="Galik B."/>
            <person name="Grimanelli D."/>
            <person name="Grimwood J."/>
            <person name="Grossniklaus U."/>
            <person name="Hamada T."/>
            <person name="Haseloff J."/>
            <person name="Hetherington A.J."/>
            <person name="Higo A."/>
            <person name="Hirakawa Y."/>
            <person name="Hundley H.N."/>
            <person name="Ikeda Y."/>
            <person name="Inoue K."/>
            <person name="Inoue S.I."/>
            <person name="Ishida S."/>
            <person name="Jia Q."/>
            <person name="Kakita M."/>
            <person name="Kanazawa T."/>
            <person name="Kawai Y."/>
            <person name="Kawashima T."/>
            <person name="Kennedy M."/>
            <person name="Kinose K."/>
            <person name="Kinoshita T."/>
            <person name="Kohara Y."/>
            <person name="Koide E."/>
            <person name="Komatsu K."/>
            <person name="Kopischke S."/>
            <person name="Kubo M."/>
            <person name="Kyozuka J."/>
            <person name="Lagercrantz U."/>
            <person name="Lin S.S."/>
            <person name="Lindquist E."/>
            <person name="Lipzen A.M."/>
            <person name="Lu C.W."/>
            <person name="De Luna E."/>
            <person name="Martienssen R.A."/>
            <person name="Minamino N."/>
            <person name="Mizutani M."/>
            <person name="Mizutani M."/>
            <person name="Mochizuki N."/>
            <person name="Monte I."/>
            <person name="Mosher R."/>
            <person name="Nagasaki H."/>
            <person name="Nakagami H."/>
            <person name="Naramoto S."/>
            <person name="Nishitani K."/>
            <person name="Ohtani M."/>
            <person name="Okamoto T."/>
            <person name="Okumura M."/>
            <person name="Phillips J."/>
            <person name="Pollak B."/>
            <person name="Reinders A."/>
            <person name="Rovekamp M."/>
            <person name="Sano R."/>
            <person name="Sawa S."/>
            <person name="Schmid M.W."/>
            <person name="Shirakawa M."/>
            <person name="Solano R."/>
            <person name="Spunde A."/>
            <person name="Suetsugu N."/>
            <person name="Sugano S."/>
            <person name="Sugiyama A."/>
            <person name="Sun R."/>
            <person name="Suzuki Y."/>
            <person name="Takenaka M."/>
            <person name="Takezawa D."/>
            <person name="Tomogane H."/>
            <person name="Tsuzuki M."/>
            <person name="Ueda T."/>
            <person name="Umeda M."/>
            <person name="Ward J.M."/>
            <person name="Watanabe Y."/>
            <person name="Yazaki K."/>
            <person name="Yokoyama R."/>
            <person name="Yoshitake Y."/>
            <person name="Yotsui I."/>
            <person name="Zachgo S."/>
            <person name="Schmutz J."/>
        </authorList>
    </citation>
    <scope>NUCLEOTIDE SEQUENCE [LARGE SCALE GENOMIC DNA]</scope>
    <source>
        <strain evidence="3">Tak-1</strain>
    </source>
</reference>
<dbReference type="Proteomes" id="UP000244005">
    <property type="component" value="Unassembled WGS sequence"/>
</dbReference>
<gene>
    <name evidence="2" type="ORF">MARPO_0006s0288</name>
</gene>
<dbReference type="Gramene" id="Mp3g08130.1">
    <property type="protein sequence ID" value="Mp3g08130.1.cds1"/>
    <property type="gene ID" value="Mp3g08130"/>
</dbReference>